<gene>
    <name evidence="2" type="ORF">LPJ53_004457</name>
</gene>
<name>A0A9W8CRB3_9FUNG</name>
<dbReference type="Proteomes" id="UP001149813">
    <property type="component" value="Unassembled WGS sequence"/>
</dbReference>
<sequence length="134" mass="15221">MGTTGKHPKPTEAQNIVQKRQKMGDSTSATSGCQDTRQHQQQQQRAVFESCSPTERLLAQSPSYMTNCELYPRVMRDTINQHTEEAVSTRDPRVTREAEQCYQDELERQRQFSKAHPEEALSFYPAAARSGSSL</sequence>
<evidence type="ECO:0000256" key="1">
    <source>
        <dbReference type="SAM" id="MobiDB-lite"/>
    </source>
</evidence>
<reference evidence="2" key="1">
    <citation type="submission" date="2022-07" db="EMBL/GenBank/DDBJ databases">
        <title>Phylogenomic reconstructions and comparative analyses of Kickxellomycotina fungi.</title>
        <authorList>
            <person name="Reynolds N.K."/>
            <person name="Stajich J.E."/>
            <person name="Barry K."/>
            <person name="Grigoriev I.V."/>
            <person name="Crous P."/>
            <person name="Smith M.E."/>
        </authorList>
    </citation>
    <scope>NUCLEOTIDE SEQUENCE</scope>
    <source>
        <strain evidence="2">NBRC 32514</strain>
    </source>
</reference>
<dbReference type="EMBL" id="JANBOJ010000210">
    <property type="protein sequence ID" value="KAJ1720958.1"/>
    <property type="molecule type" value="Genomic_DNA"/>
</dbReference>
<dbReference type="OrthoDB" id="204405at2759"/>
<keyword evidence="3" id="KW-1185">Reference proteome</keyword>
<feature type="compositionally biased region" description="Basic and acidic residues" evidence="1">
    <location>
        <begin position="110"/>
        <end position="119"/>
    </location>
</feature>
<comment type="caution">
    <text evidence="2">The sequence shown here is derived from an EMBL/GenBank/DDBJ whole genome shotgun (WGS) entry which is preliminary data.</text>
</comment>
<protein>
    <submittedName>
        <fullName evidence="2">Uncharacterized protein</fullName>
    </submittedName>
</protein>
<dbReference type="AlphaFoldDB" id="A0A9W8CRB3"/>
<proteinExistence type="predicted"/>
<feature type="compositionally biased region" description="Polar residues" evidence="1">
    <location>
        <begin position="12"/>
        <end position="35"/>
    </location>
</feature>
<accession>A0A9W8CRB3</accession>
<evidence type="ECO:0000313" key="3">
    <source>
        <dbReference type="Proteomes" id="UP001149813"/>
    </source>
</evidence>
<organism evidence="2 3">
    <name type="scientific">Coemansia erecta</name>
    <dbReference type="NCBI Taxonomy" id="147472"/>
    <lineage>
        <taxon>Eukaryota</taxon>
        <taxon>Fungi</taxon>
        <taxon>Fungi incertae sedis</taxon>
        <taxon>Zoopagomycota</taxon>
        <taxon>Kickxellomycotina</taxon>
        <taxon>Kickxellomycetes</taxon>
        <taxon>Kickxellales</taxon>
        <taxon>Kickxellaceae</taxon>
        <taxon>Coemansia</taxon>
    </lineage>
</organism>
<evidence type="ECO:0000313" key="2">
    <source>
        <dbReference type="EMBL" id="KAJ1720958.1"/>
    </source>
</evidence>
<feature type="region of interest" description="Disordered" evidence="1">
    <location>
        <begin position="110"/>
        <end position="134"/>
    </location>
</feature>
<feature type="region of interest" description="Disordered" evidence="1">
    <location>
        <begin position="1"/>
        <end position="48"/>
    </location>
</feature>